<dbReference type="Proteomes" id="UP000827872">
    <property type="component" value="Linkage Group LG16"/>
</dbReference>
<sequence>MSCRGWKILPPNPTRLLVQLPGILQGCQLLTLLFHDSKKKKSNRHSVSDSASLPPCRLPTCPGTVLETAIRQQEIAAAILSLPESSRIGRTTSGLRPSNPERIISSDNLVLPEAKSVTRHTSHEWTECCS</sequence>
<organism evidence="1 2">
    <name type="scientific">Sphaerodactylus townsendi</name>
    <dbReference type="NCBI Taxonomy" id="933632"/>
    <lineage>
        <taxon>Eukaryota</taxon>
        <taxon>Metazoa</taxon>
        <taxon>Chordata</taxon>
        <taxon>Craniata</taxon>
        <taxon>Vertebrata</taxon>
        <taxon>Euteleostomi</taxon>
        <taxon>Lepidosauria</taxon>
        <taxon>Squamata</taxon>
        <taxon>Bifurcata</taxon>
        <taxon>Gekkota</taxon>
        <taxon>Sphaerodactylidae</taxon>
        <taxon>Sphaerodactylus</taxon>
    </lineage>
</organism>
<evidence type="ECO:0000313" key="2">
    <source>
        <dbReference type="Proteomes" id="UP000827872"/>
    </source>
</evidence>
<accession>A0ACB8EDT7</accession>
<evidence type="ECO:0000313" key="1">
    <source>
        <dbReference type="EMBL" id="KAH7990582.1"/>
    </source>
</evidence>
<dbReference type="EMBL" id="CM037629">
    <property type="protein sequence ID" value="KAH7990582.1"/>
    <property type="molecule type" value="Genomic_DNA"/>
</dbReference>
<keyword evidence="2" id="KW-1185">Reference proteome</keyword>
<proteinExistence type="predicted"/>
<name>A0ACB8EDT7_9SAUR</name>
<gene>
    <name evidence="1" type="ORF">K3G42_008713</name>
</gene>
<protein>
    <submittedName>
        <fullName evidence="1">Uncharacterized protein</fullName>
    </submittedName>
</protein>
<reference evidence="1" key="1">
    <citation type="submission" date="2021-08" db="EMBL/GenBank/DDBJ databases">
        <title>The first chromosome-level gecko genome reveals the dynamic sex chromosomes of Neotropical dwarf geckos (Sphaerodactylidae: Sphaerodactylus).</title>
        <authorList>
            <person name="Pinto B.J."/>
            <person name="Keating S.E."/>
            <person name="Gamble T."/>
        </authorList>
    </citation>
    <scope>NUCLEOTIDE SEQUENCE</scope>
    <source>
        <strain evidence="1">TG3544</strain>
    </source>
</reference>
<comment type="caution">
    <text evidence="1">The sequence shown here is derived from an EMBL/GenBank/DDBJ whole genome shotgun (WGS) entry which is preliminary data.</text>
</comment>